<name>A0ACB7GZF4_MANES</name>
<dbReference type="EMBL" id="CM004396">
    <property type="protein sequence ID" value="KAG8645610.1"/>
    <property type="molecule type" value="Genomic_DNA"/>
</dbReference>
<dbReference type="Proteomes" id="UP000091857">
    <property type="component" value="Chromosome 10"/>
</dbReference>
<reference evidence="2" key="1">
    <citation type="journal article" date="2016" name="Nat. Biotechnol.">
        <title>Sequencing wild and cultivated cassava and related species reveals extensive interspecific hybridization and genetic diversity.</title>
        <authorList>
            <person name="Bredeson J.V."/>
            <person name="Lyons J.B."/>
            <person name="Prochnik S.E."/>
            <person name="Wu G.A."/>
            <person name="Ha C.M."/>
            <person name="Edsinger-Gonzales E."/>
            <person name="Grimwood J."/>
            <person name="Schmutz J."/>
            <person name="Rabbi I.Y."/>
            <person name="Egesi C."/>
            <person name="Nauluvula P."/>
            <person name="Lebot V."/>
            <person name="Ndunguru J."/>
            <person name="Mkamilo G."/>
            <person name="Bart R.S."/>
            <person name="Setter T.L."/>
            <person name="Gleadow R.M."/>
            <person name="Kulakow P."/>
            <person name="Ferguson M.E."/>
            <person name="Rounsley S."/>
            <person name="Rokhsar D.S."/>
        </authorList>
    </citation>
    <scope>NUCLEOTIDE SEQUENCE [LARGE SCALE GENOMIC DNA]</scope>
    <source>
        <strain evidence="2">cv. AM560-2</strain>
    </source>
</reference>
<organism evidence="1 2">
    <name type="scientific">Manihot esculenta</name>
    <name type="common">Cassava</name>
    <name type="synonym">Jatropha manihot</name>
    <dbReference type="NCBI Taxonomy" id="3983"/>
    <lineage>
        <taxon>Eukaryota</taxon>
        <taxon>Viridiplantae</taxon>
        <taxon>Streptophyta</taxon>
        <taxon>Embryophyta</taxon>
        <taxon>Tracheophyta</taxon>
        <taxon>Spermatophyta</taxon>
        <taxon>Magnoliopsida</taxon>
        <taxon>eudicotyledons</taxon>
        <taxon>Gunneridae</taxon>
        <taxon>Pentapetalae</taxon>
        <taxon>rosids</taxon>
        <taxon>fabids</taxon>
        <taxon>Malpighiales</taxon>
        <taxon>Euphorbiaceae</taxon>
        <taxon>Crotonoideae</taxon>
        <taxon>Manihoteae</taxon>
        <taxon>Manihot</taxon>
    </lineage>
</organism>
<sequence length="121" mass="14047">MLSMVSFEEKTYYSFDSICKTSANLDGLEILYSDEFLNTLEFNCFPQHELNLKINAPIMLLRNLNSSISLCNGTRLIITDLRSRVITVIIITGSFAYNKVYISKIILSITNRKWPFILRRR</sequence>
<protein>
    <submittedName>
        <fullName evidence="1">Uncharacterized protein</fullName>
    </submittedName>
</protein>
<proteinExistence type="predicted"/>
<evidence type="ECO:0000313" key="1">
    <source>
        <dbReference type="EMBL" id="KAG8645610.1"/>
    </source>
</evidence>
<accession>A0ACB7GZF4</accession>
<keyword evidence="2" id="KW-1185">Reference proteome</keyword>
<evidence type="ECO:0000313" key="2">
    <source>
        <dbReference type="Proteomes" id="UP000091857"/>
    </source>
</evidence>
<comment type="caution">
    <text evidence="1">The sequence shown here is derived from an EMBL/GenBank/DDBJ whole genome shotgun (WGS) entry which is preliminary data.</text>
</comment>
<gene>
    <name evidence="1" type="ORF">MANES_10G077272v8</name>
</gene>